<evidence type="ECO:0000313" key="4">
    <source>
        <dbReference type="Proteomes" id="UP000271098"/>
    </source>
</evidence>
<dbReference type="AlphaFoldDB" id="A0A183D8Y4"/>
<evidence type="ECO:0000313" key="3">
    <source>
        <dbReference type="EMBL" id="VDK49497.1"/>
    </source>
</evidence>
<dbReference type="EMBL" id="UYRT01010624">
    <property type="protein sequence ID" value="VDK49497.1"/>
    <property type="molecule type" value="Genomic_DNA"/>
</dbReference>
<evidence type="ECO:0000256" key="2">
    <source>
        <dbReference type="SAM" id="Phobius"/>
    </source>
</evidence>
<keyword evidence="2" id="KW-0472">Membrane</keyword>
<proteinExistence type="predicted"/>
<accession>A0A183D8Y4</accession>
<sequence length="148" mass="16237">MAFLPQTVNLVTSTGDNSSAAATSSSILTTANPLFCASGIWLFIALTITCSCAVEAFYLDDLQQQPRVLPISTALRAGQESGHPANATTMRQLLRQKAKTFGQSAEEIKKVNYYMRKMQLFQAKQHPEEEEAQQNHLAEKPSGAFQTI</sequence>
<gene>
    <name evidence="3" type="ORF">GPUH_LOCUS5175</name>
</gene>
<reference evidence="5" key="1">
    <citation type="submission" date="2016-06" db="UniProtKB">
        <authorList>
            <consortium name="WormBaseParasite"/>
        </authorList>
    </citation>
    <scope>IDENTIFICATION</scope>
</reference>
<evidence type="ECO:0000256" key="1">
    <source>
        <dbReference type="SAM" id="MobiDB-lite"/>
    </source>
</evidence>
<keyword evidence="4" id="KW-1185">Reference proteome</keyword>
<dbReference type="OrthoDB" id="5861452at2759"/>
<dbReference type="Proteomes" id="UP000271098">
    <property type="component" value="Unassembled WGS sequence"/>
</dbReference>
<feature type="transmembrane region" description="Helical" evidence="2">
    <location>
        <begin position="40"/>
        <end position="59"/>
    </location>
</feature>
<name>A0A183D8Y4_9BILA</name>
<reference evidence="3 4" key="2">
    <citation type="submission" date="2018-11" db="EMBL/GenBank/DDBJ databases">
        <authorList>
            <consortium name="Pathogen Informatics"/>
        </authorList>
    </citation>
    <scope>NUCLEOTIDE SEQUENCE [LARGE SCALE GENOMIC DNA]</scope>
</reference>
<keyword evidence="2" id="KW-0812">Transmembrane</keyword>
<protein>
    <submittedName>
        <fullName evidence="3 5">Uncharacterized protein</fullName>
    </submittedName>
</protein>
<organism evidence="5">
    <name type="scientific">Gongylonema pulchrum</name>
    <dbReference type="NCBI Taxonomy" id="637853"/>
    <lineage>
        <taxon>Eukaryota</taxon>
        <taxon>Metazoa</taxon>
        <taxon>Ecdysozoa</taxon>
        <taxon>Nematoda</taxon>
        <taxon>Chromadorea</taxon>
        <taxon>Rhabditida</taxon>
        <taxon>Spirurina</taxon>
        <taxon>Spiruromorpha</taxon>
        <taxon>Spiruroidea</taxon>
        <taxon>Gongylonematidae</taxon>
        <taxon>Gongylonema</taxon>
    </lineage>
</organism>
<feature type="region of interest" description="Disordered" evidence="1">
    <location>
        <begin position="124"/>
        <end position="148"/>
    </location>
</feature>
<dbReference type="WBParaSite" id="GPUH_0000518201-mRNA-1">
    <property type="protein sequence ID" value="GPUH_0000518201-mRNA-1"/>
    <property type="gene ID" value="GPUH_0000518201"/>
</dbReference>
<evidence type="ECO:0000313" key="5">
    <source>
        <dbReference type="WBParaSite" id="GPUH_0000518201-mRNA-1"/>
    </source>
</evidence>
<keyword evidence="2" id="KW-1133">Transmembrane helix</keyword>